<evidence type="ECO:0000256" key="7">
    <source>
        <dbReference type="ARBA" id="ARBA00022927"/>
    </source>
</evidence>
<dbReference type="GO" id="GO:0015891">
    <property type="term" value="P:siderophore transport"/>
    <property type="evidence" value="ECO:0007669"/>
    <property type="project" value="InterPro"/>
</dbReference>
<feature type="domain" description="TonB C-terminal" evidence="11">
    <location>
        <begin position="142"/>
        <end position="235"/>
    </location>
</feature>
<evidence type="ECO:0000313" key="12">
    <source>
        <dbReference type="EMBL" id="OWV33627.1"/>
    </source>
</evidence>
<evidence type="ECO:0000259" key="11">
    <source>
        <dbReference type="PROSITE" id="PS52015"/>
    </source>
</evidence>
<dbReference type="Proteomes" id="UP000198462">
    <property type="component" value="Unassembled WGS sequence"/>
</dbReference>
<evidence type="ECO:0000256" key="3">
    <source>
        <dbReference type="ARBA" id="ARBA00022448"/>
    </source>
</evidence>
<evidence type="ECO:0000256" key="10">
    <source>
        <dbReference type="RuleBase" id="RU362123"/>
    </source>
</evidence>
<reference evidence="13" key="1">
    <citation type="submission" date="2017-05" db="EMBL/GenBank/DDBJ databases">
        <authorList>
            <person name="Lin X."/>
        </authorList>
    </citation>
    <scope>NUCLEOTIDE SEQUENCE [LARGE SCALE GENOMIC DNA]</scope>
    <source>
        <strain evidence="13">JLT2012</strain>
    </source>
</reference>
<dbReference type="PROSITE" id="PS52015">
    <property type="entry name" value="TONB_CTD"/>
    <property type="match status" value="1"/>
</dbReference>
<keyword evidence="5 10" id="KW-0997">Cell inner membrane</keyword>
<name>A0A219B5J1_9SPHN</name>
<evidence type="ECO:0000256" key="8">
    <source>
        <dbReference type="ARBA" id="ARBA00022989"/>
    </source>
</evidence>
<proteinExistence type="inferred from homology"/>
<evidence type="ECO:0000256" key="6">
    <source>
        <dbReference type="ARBA" id="ARBA00022692"/>
    </source>
</evidence>
<dbReference type="GO" id="GO:0031992">
    <property type="term" value="F:energy transducer activity"/>
    <property type="evidence" value="ECO:0007669"/>
    <property type="project" value="InterPro"/>
</dbReference>
<comment type="caution">
    <text evidence="12">The sequence shown here is derived from an EMBL/GenBank/DDBJ whole genome shotgun (WGS) entry which is preliminary data.</text>
</comment>
<dbReference type="PANTHER" id="PTHR33446:SF2">
    <property type="entry name" value="PROTEIN TONB"/>
    <property type="match status" value="1"/>
</dbReference>
<dbReference type="InterPro" id="IPR037682">
    <property type="entry name" value="TonB_C"/>
</dbReference>
<comment type="function">
    <text evidence="10">Interacts with outer membrane receptor proteins that carry out high-affinity binding and energy dependent uptake into the periplasmic space of specific substrates. It could act to transduce energy from the cytoplasmic membrane to specific energy-requiring processes in the outer membrane, resulting in the release into the periplasm of ligands bound by these outer membrane proteins.</text>
</comment>
<dbReference type="Pfam" id="PF03544">
    <property type="entry name" value="TonB_C"/>
    <property type="match status" value="1"/>
</dbReference>
<dbReference type="PANTHER" id="PTHR33446">
    <property type="entry name" value="PROTEIN TONB-RELATED"/>
    <property type="match status" value="1"/>
</dbReference>
<comment type="subcellular location">
    <subcellularLocation>
        <location evidence="1 10">Cell inner membrane</location>
        <topology evidence="1 10">Single-pass membrane protein</topology>
        <orientation evidence="1 10">Periplasmic side</orientation>
    </subcellularLocation>
</comment>
<evidence type="ECO:0000256" key="1">
    <source>
        <dbReference type="ARBA" id="ARBA00004383"/>
    </source>
</evidence>
<dbReference type="NCBIfam" id="TIGR01352">
    <property type="entry name" value="tonB_Cterm"/>
    <property type="match status" value="1"/>
</dbReference>
<keyword evidence="3 10" id="KW-0813">Transport</keyword>
<evidence type="ECO:0000256" key="9">
    <source>
        <dbReference type="ARBA" id="ARBA00023136"/>
    </source>
</evidence>
<dbReference type="GO" id="GO:0030288">
    <property type="term" value="C:outer membrane-bounded periplasmic space"/>
    <property type="evidence" value="ECO:0007669"/>
    <property type="project" value="InterPro"/>
</dbReference>
<dbReference type="OrthoDB" id="1685233at2"/>
<dbReference type="Gene3D" id="3.30.1150.10">
    <property type="match status" value="1"/>
</dbReference>
<keyword evidence="9" id="KW-0472">Membrane</keyword>
<evidence type="ECO:0000256" key="5">
    <source>
        <dbReference type="ARBA" id="ARBA00022519"/>
    </source>
</evidence>
<dbReference type="SUPFAM" id="SSF74653">
    <property type="entry name" value="TolA/TonB C-terminal domain"/>
    <property type="match status" value="1"/>
</dbReference>
<protein>
    <recommendedName>
        <fullName evidence="10">Protein TonB</fullName>
    </recommendedName>
</protein>
<dbReference type="InterPro" id="IPR051045">
    <property type="entry name" value="TonB-dependent_transducer"/>
</dbReference>
<gene>
    <name evidence="12" type="ORF">B5C34_09250</name>
</gene>
<dbReference type="PRINTS" id="PR01374">
    <property type="entry name" value="TONBPROTEIN"/>
</dbReference>
<dbReference type="InterPro" id="IPR003538">
    <property type="entry name" value="TonB"/>
</dbReference>
<keyword evidence="10" id="KW-0735">Signal-anchor</keyword>
<dbReference type="GO" id="GO:0055085">
    <property type="term" value="P:transmembrane transport"/>
    <property type="evidence" value="ECO:0007669"/>
    <property type="project" value="InterPro"/>
</dbReference>
<keyword evidence="8" id="KW-1133">Transmembrane helix</keyword>
<keyword evidence="13" id="KW-1185">Reference proteome</keyword>
<accession>A0A219B5J1</accession>
<dbReference type="EMBL" id="NFZT01000001">
    <property type="protein sequence ID" value="OWV33627.1"/>
    <property type="molecule type" value="Genomic_DNA"/>
</dbReference>
<evidence type="ECO:0000313" key="13">
    <source>
        <dbReference type="Proteomes" id="UP000198462"/>
    </source>
</evidence>
<keyword evidence="7 10" id="KW-0653">Protein transport</keyword>
<keyword evidence="6" id="KW-0812">Transmembrane</keyword>
<dbReference type="GO" id="GO:0098797">
    <property type="term" value="C:plasma membrane protein complex"/>
    <property type="evidence" value="ECO:0007669"/>
    <property type="project" value="TreeGrafter"/>
</dbReference>
<dbReference type="GO" id="GO:0015031">
    <property type="term" value="P:protein transport"/>
    <property type="evidence" value="ECO:0007669"/>
    <property type="project" value="UniProtKB-UniRule"/>
</dbReference>
<dbReference type="AlphaFoldDB" id="A0A219B5J1"/>
<organism evidence="12 13">
    <name type="scientific">Pacificimonas flava</name>
    <dbReference type="NCBI Taxonomy" id="1234595"/>
    <lineage>
        <taxon>Bacteria</taxon>
        <taxon>Pseudomonadati</taxon>
        <taxon>Pseudomonadota</taxon>
        <taxon>Alphaproteobacteria</taxon>
        <taxon>Sphingomonadales</taxon>
        <taxon>Sphingosinicellaceae</taxon>
        <taxon>Pacificimonas</taxon>
    </lineage>
</organism>
<evidence type="ECO:0000256" key="4">
    <source>
        <dbReference type="ARBA" id="ARBA00022475"/>
    </source>
</evidence>
<dbReference type="InterPro" id="IPR006260">
    <property type="entry name" value="TonB/TolA_C"/>
</dbReference>
<comment type="similarity">
    <text evidence="2 10">Belongs to the TonB family.</text>
</comment>
<sequence length="235" mass="25890">MSSEEREEDMHTYVETSGRPSGRAIAITVAAHMVLGWLALNVAGVAPGPIRPGSITVADIPRPAEPPPDEPEVEFRDEVRLNNEVPTVVIEPDAPVVASDPPVEAGEWSSPYAGLDDYSFDDRDISGDRFIETPPAEPPIVEARLDRRYLDRFQPEYPYGAKRRGEEGTVVVEVRIGPDGRVRDASVAESSGSRRLDQAAVEQAERRWRFVPATRGDEAVESVMRISVVFDLQSL</sequence>
<keyword evidence="4 10" id="KW-1003">Cell membrane</keyword>
<evidence type="ECO:0000256" key="2">
    <source>
        <dbReference type="ARBA" id="ARBA00006555"/>
    </source>
</evidence>